<reference evidence="3 4" key="1">
    <citation type="submission" date="2015-01" db="EMBL/GenBank/DDBJ databases">
        <title>The Genome Sequence of Ochroconis gallopava CBS43764.</title>
        <authorList>
            <consortium name="The Broad Institute Genomics Platform"/>
            <person name="Cuomo C."/>
            <person name="de Hoog S."/>
            <person name="Gorbushina A."/>
            <person name="Stielow B."/>
            <person name="Teixiera M."/>
            <person name="Abouelleil A."/>
            <person name="Chapman S.B."/>
            <person name="Priest M."/>
            <person name="Young S.K."/>
            <person name="Wortman J."/>
            <person name="Nusbaum C."/>
            <person name="Birren B."/>
        </authorList>
    </citation>
    <scope>NUCLEOTIDE SEQUENCE [LARGE SCALE GENOMIC DNA]</scope>
    <source>
        <strain evidence="3 4">CBS 43764</strain>
    </source>
</reference>
<keyword evidence="4" id="KW-1185">Reference proteome</keyword>
<dbReference type="VEuPathDB" id="FungiDB:PV09_03017"/>
<protein>
    <recommendedName>
        <fullName evidence="2">Cell wall mannoprotein PIR1-like C-terminal domain-containing protein</fullName>
    </recommendedName>
</protein>
<feature type="chain" id="PRO_5002236535" description="Cell wall mannoprotein PIR1-like C-terminal domain-containing protein" evidence="1">
    <location>
        <begin position="17"/>
        <end position="234"/>
    </location>
</feature>
<dbReference type="InterPro" id="IPR054508">
    <property type="entry name" value="PIR1-like_C"/>
</dbReference>
<feature type="domain" description="Cell wall mannoprotein PIR1-like C-terminal" evidence="2">
    <location>
        <begin position="66"/>
        <end position="135"/>
    </location>
</feature>
<dbReference type="OrthoDB" id="4657524at2759"/>
<dbReference type="STRING" id="253628.A0A0D1XSV4"/>
<dbReference type="PANTHER" id="PTHR39613">
    <property type="entry name" value="ANCHORED CELL WALL PROTEIN, PUTATIVE (AFU_ORTHOLOGUE AFUA_4G08960)-RELATED"/>
    <property type="match status" value="1"/>
</dbReference>
<name>A0A0D1XSV4_9PEZI</name>
<dbReference type="EMBL" id="KN847536">
    <property type="protein sequence ID" value="KIW05811.1"/>
    <property type="molecule type" value="Genomic_DNA"/>
</dbReference>
<evidence type="ECO:0000259" key="2">
    <source>
        <dbReference type="Pfam" id="PF22799"/>
    </source>
</evidence>
<organism evidence="3 4">
    <name type="scientific">Verruconis gallopava</name>
    <dbReference type="NCBI Taxonomy" id="253628"/>
    <lineage>
        <taxon>Eukaryota</taxon>
        <taxon>Fungi</taxon>
        <taxon>Dikarya</taxon>
        <taxon>Ascomycota</taxon>
        <taxon>Pezizomycotina</taxon>
        <taxon>Dothideomycetes</taxon>
        <taxon>Pleosporomycetidae</taxon>
        <taxon>Venturiales</taxon>
        <taxon>Sympoventuriaceae</taxon>
        <taxon>Verruconis</taxon>
    </lineage>
</organism>
<dbReference type="HOGENOM" id="CLU_1185817_0_0_1"/>
<feature type="signal peptide" evidence="1">
    <location>
        <begin position="1"/>
        <end position="16"/>
    </location>
</feature>
<keyword evidence="1" id="KW-0732">Signal</keyword>
<accession>A0A0D1XSV4</accession>
<proteinExistence type="predicted"/>
<gene>
    <name evidence="3" type="ORF">PV09_03017</name>
</gene>
<dbReference type="RefSeq" id="XP_016215680.1">
    <property type="nucleotide sequence ID" value="XM_016356157.1"/>
</dbReference>
<evidence type="ECO:0000256" key="1">
    <source>
        <dbReference type="SAM" id="SignalP"/>
    </source>
</evidence>
<dbReference type="PANTHER" id="PTHR39613:SF1">
    <property type="entry name" value="ANCHORED CELL WALL PROTEIN, PUTATIVE (AFU_ORTHOLOGUE AFUA_4G08960)-RELATED"/>
    <property type="match status" value="1"/>
</dbReference>
<dbReference type="InParanoid" id="A0A0D1XSV4"/>
<dbReference type="GeneID" id="27310990"/>
<evidence type="ECO:0000313" key="3">
    <source>
        <dbReference type="EMBL" id="KIW05811.1"/>
    </source>
</evidence>
<dbReference type="Pfam" id="PF22799">
    <property type="entry name" value="PIR1-like_C"/>
    <property type="match status" value="1"/>
</dbReference>
<dbReference type="Proteomes" id="UP000053259">
    <property type="component" value="Unassembled WGS sequence"/>
</dbReference>
<evidence type="ECO:0000313" key="4">
    <source>
        <dbReference type="Proteomes" id="UP000053259"/>
    </source>
</evidence>
<dbReference type="AlphaFoldDB" id="A0A0D1XSV4"/>
<sequence>MKYGLVLAALTFGVSANASQDRWHECKFELNAQGGVNGCISQIEDGQCRIGSKYPATTFVLDKDTGTLRDTKGRGCIITSWAPHQQIQCDEGKTGSTGWTIENGELKHDGCKDFAACPVNDHGEWNIYKYAIKDQLKCVVLNGENKGEAATPQRLGQSRPPQSCAATNALRGNILLARSPVPKIVTRPLHSLDQSPVAMSARKNRSMNVTSLVIGNVNQHGHQMSLVIRGSTNA</sequence>